<evidence type="ECO:0000256" key="1">
    <source>
        <dbReference type="SAM" id="SignalP"/>
    </source>
</evidence>
<evidence type="ECO:0008006" key="4">
    <source>
        <dbReference type="Google" id="ProtNLM"/>
    </source>
</evidence>
<keyword evidence="1" id="KW-0732">Signal</keyword>
<protein>
    <recommendedName>
        <fullName evidence="4">Outer membrane protein beta-barrel domain-containing protein</fullName>
    </recommendedName>
</protein>
<evidence type="ECO:0000313" key="3">
    <source>
        <dbReference type="Proteomes" id="UP001611383"/>
    </source>
</evidence>
<accession>A0ABY9WGS6</accession>
<gene>
    <name evidence="2" type="ORF">F0U60_01980</name>
</gene>
<keyword evidence="3" id="KW-1185">Reference proteome</keyword>
<dbReference type="InterPro" id="IPR036709">
    <property type="entry name" value="Autotransporte_beta_dom_sf"/>
</dbReference>
<dbReference type="RefSeq" id="WP_395813322.1">
    <property type="nucleotide sequence ID" value="NZ_CP043494.1"/>
</dbReference>
<dbReference type="Proteomes" id="UP001611383">
    <property type="component" value="Chromosome"/>
</dbReference>
<evidence type="ECO:0000313" key="2">
    <source>
        <dbReference type="EMBL" id="WNG42999.1"/>
    </source>
</evidence>
<sequence length="225" mass="23537">MRWTVCVVAVGLGLVPMTSRAQEAVELEDAKGERRTLVMALPMSGLSEQVGVGVEQAIGSHVALAGAAKAWGSSSVGNETYLPSGLDLSSHNWGVGVDAGVHFYVTGHAPEGFWVGPHVEMSMSRHSAENLLFPMWEVPDKDDVYVLSSRTVEYGGSARVGYTAIVGPGLTVQVGVGLAALTSRTANFRLKNEGSLGGLAGGLGLPSLRSWSVAPRMTVGLGWAF</sequence>
<organism evidence="2 3">
    <name type="scientific">Archangium minus</name>
    <dbReference type="NCBI Taxonomy" id="83450"/>
    <lineage>
        <taxon>Bacteria</taxon>
        <taxon>Pseudomonadati</taxon>
        <taxon>Myxococcota</taxon>
        <taxon>Myxococcia</taxon>
        <taxon>Myxococcales</taxon>
        <taxon>Cystobacterineae</taxon>
        <taxon>Archangiaceae</taxon>
        <taxon>Archangium</taxon>
    </lineage>
</organism>
<proteinExistence type="predicted"/>
<feature type="signal peptide" evidence="1">
    <location>
        <begin position="1"/>
        <end position="21"/>
    </location>
</feature>
<dbReference type="SUPFAM" id="SSF103515">
    <property type="entry name" value="Autotransporter"/>
    <property type="match status" value="1"/>
</dbReference>
<name>A0ABY9WGS6_9BACT</name>
<feature type="chain" id="PRO_5045741331" description="Outer membrane protein beta-barrel domain-containing protein" evidence="1">
    <location>
        <begin position="22"/>
        <end position="225"/>
    </location>
</feature>
<reference evidence="2 3" key="1">
    <citation type="submission" date="2019-08" db="EMBL/GenBank/DDBJ databases">
        <title>Archangium and Cystobacter genomes.</title>
        <authorList>
            <person name="Chen I.-C.K."/>
            <person name="Wielgoss S."/>
        </authorList>
    </citation>
    <scope>NUCLEOTIDE SEQUENCE [LARGE SCALE GENOMIC DNA]</scope>
    <source>
        <strain evidence="2 3">Cbm 6</strain>
    </source>
</reference>
<dbReference type="EMBL" id="CP043494">
    <property type="protein sequence ID" value="WNG42999.1"/>
    <property type="molecule type" value="Genomic_DNA"/>
</dbReference>